<evidence type="ECO:0000256" key="5">
    <source>
        <dbReference type="ARBA" id="ARBA00023163"/>
    </source>
</evidence>
<dbReference type="InterPro" id="IPR010982">
    <property type="entry name" value="Lambda_DNA-bd_dom_sf"/>
</dbReference>
<keyword evidence="4" id="KW-0371">Homeobox</keyword>
<feature type="region of interest" description="Disordered" evidence="7">
    <location>
        <begin position="18"/>
        <end position="43"/>
    </location>
</feature>
<dbReference type="AlphaFoldDB" id="A0A1I7WMV1"/>
<evidence type="ECO:0000256" key="2">
    <source>
        <dbReference type="ARBA" id="ARBA00023015"/>
    </source>
</evidence>
<dbReference type="PROSITE" id="PS51042">
    <property type="entry name" value="CUT"/>
    <property type="match status" value="1"/>
</dbReference>
<accession>A0A1I7WMV1</accession>
<dbReference type="SUPFAM" id="SSF47413">
    <property type="entry name" value="lambda repressor-like DNA-binding domains"/>
    <property type="match status" value="1"/>
</dbReference>
<keyword evidence="5" id="KW-0804">Transcription</keyword>
<organism evidence="9 10">
    <name type="scientific">Heterorhabditis bacteriophora</name>
    <name type="common">Entomopathogenic nematode worm</name>
    <dbReference type="NCBI Taxonomy" id="37862"/>
    <lineage>
        <taxon>Eukaryota</taxon>
        <taxon>Metazoa</taxon>
        <taxon>Ecdysozoa</taxon>
        <taxon>Nematoda</taxon>
        <taxon>Chromadorea</taxon>
        <taxon>Rhabditida</taxon>
        <taxon>Rhabditina</taxon>
        <taxon>Rhabditomorpha</taxon>
        <taxon>Strongyloidea</taxon>
        <taxon>Heterorhabditidae</taxon>
        <taxon>Heterorhabditis</taxon>
    </lineage>
</organism>
<feature type="region of interest" description="Disordered" evidence="7">
    <location>
        <begin position="118"/>
        <end position="148"/>
    </location>
</feature>
<evidence type="ECO:0000256" key="7">
    <source>
        <dbReference type="SAM" id="MobiDB-lite"/>
    </source>
</evidence>
<keyword evidence="9" id="KW-1185">Reference proteome</keyword>
<proteinExistence type="predicted"/>
<dbReference type="InterPro" id="IPR003350">
    <property type="entry name" value="CUT_dom"/>
</dbReference>
<keyword evidence="6" id="KW-0539">Nucleus</keyword>
<evidence type="ECO:0000256" key="1">
    <source>
        <dbReference type="ARBA" id="ARBA00004123"/>
    </source>
</evidence>
<evidence type="ECO:0000256" key="6">
    <source>
        <dbReference type="ARBA" id="ARBA00023242"/>
    </source>
</evidence>
<feature type="compositionally biased region" description="Polar residues" evidence="7">
    <location>
        <begin position="135"/>
        <end position="148"/>
    </location>
</feature>
<feature type="region of interest" description="Disordered" evidence="7">
    <location>
        <begin position="67"/>
        <end position="102"/>
    </location>
</feature>
<dbReference type="WBParaSite" id="Hba_06475">
    <property type="protein sequence ID" value="Hba_06475"/>
    <property type="gene ID" value="Hba_06475"/>
</dbReference>
<evidence type="ECO:0000256" key="3">
    <source>
        <dbReference type="ARBA" id="ARBA00023125"/>
    </source>
</evidence>
<dbReference type="InterPro" id="IPR051649">
    <property type="entry name" value="CUT_Homeobox"/>
</dbReference>
<keyword evidence="2" id="KW-0805">Transcription regulation</keyword>
<dbReference type="PANTHER" id="PTHR14057:SF47">
    <property type="entry name" value="HOMEOBOX PROTEIN ONECUT"/>
    <property type="match status" value="1"/>
</dbReference>
<dbReference type="PANTHER" id="PTHR14057">
    <property type="entry name" value="TRANSCRIPTION FACTOR ONECUT"/>
    <property type="match status" value="1"/>
</dbReference>
<dbReference type="Gene3D" id="1.10.260.40">
    <property type="entry name" value="lambda repressor-like DNA-binding domains"/>
    <property type="match status" value="1"/>
</dbReference>
<dbReference type="Proteomes" id="UP000095283">
    <property type="component" value="Unplaced"/>
</dbReference>
<feature type="region of interest" description="Disordered" evidence="7">
    <location>
        <begin position="188"/>
        <end position="222"/>
    </location>
</feature>
<feature type="compositionally biased region" description="Polar residues" evidence="7">
    <location>
        <begin position="67"/>
        <end position="84"/>
    </location>
</feature>
<feature type="domain" description="CUT" evidence="8">
    <location>
        <begin position="211"/>
        <end position="250"/>
    </location>
</feature>
<evidence type="ECO:0000313" key="10">
    <source>
        <dbReference type="WBParaSite" id="Hba_06475"/>
    </source>
</evidence>
<reference evidence="10" key="1">
    <citation type="submission" date="2016-11" db="UniProtKB">
        <authorList>
            <consortium name="WormBaseParasite"/>
        </authorList>
    </citation>
    <scope>IDENTIFICATION</scope>
</reference>
<dbReference type="Pfam" id="PF02376">
    <property type="entry name" value="CUT"/>
    <property type="match status" value="1"/>
</dbReference>
<evidence type="ECO:0000259" key="8">
    <source>
        <dbReference type="PROSITE" id="PS51042"/>
    </source>
</evidence>
<evidence type="ECO:0000256" key="4">
    <source>
        <dbReference type="ARBA" id="ARBA00023155"/>
    </source>
</evidence>
<dbReference type="GO" id="GO:0000981">
    <property type="term" value="F:DNA-binding transcription factor activity, RNA polymerase II-specific"/>
    <property type="evidence" value="ECO:0007669"/>
    <property type="project" value="TreeGrafter"/>
</dbReference>
<sequence>MEGLESGGPLAADPLLSAALTSPHGPLGSPHGDEHSFLQDAFGHGRASPHAGAIFGNYATLTTLQPLPPISTVTSNGDKFSRASSPARDRVQQNSYFFPPSSQPYSYNVNIKYEYDMKNEDDADDSPGVQPPSSTPSDYSQNHASQHIESTFSSASYVPAYNGIEIRSPKLEKECFSYNGYANGDCDGDEGSPSSKKDCSPHMNGHSSIDGEDGDDGEELNTKDLAQRISAELKRYSIPQAIFAQKILCR</sequence>
<name>A0A1I7WMV1_HETBA</name>
<comment type="subcellular location">
    <subcellularLocation>
        <location evidence="1">Nucleus</location>
    </subcellularLocation>
</comment>
<feature type="compositionally biased region" description="Acidic residues" evidence="7">
    <location>
        <begin position="210"/>
        <end position="219"/>
    </location>
</feature>
<dbReference type="GO" id="GO:0000978">
    <property type="term" value="F:RNA polymerase II cis-regulatory region sequence-specific DNA binding"/>
    <property type="evidence" value="ECO:0007669"/>
    <property type="project" value="TreeGrafter"/>
</dbReference>
<keyword evidence="3" id="KW-0238">DNA-binding</keyword>
<feature type="compositionally biased region" description="Low complexity" evidence="7">
    <location>
        <begin position="92"/>
        <end position="102"/>
    </location>
</feature>
<protein>
    <submittedName>
        <fullName evidence="10">CUT domain-containing protein</fullName>
    </submittedName>
</protein>
<evidence type="ECO:0000313" key="9">
    <source>
        <dbReference type="Proteomes" id="UP000095283"/>
    </source>
</evidence>
<dbReference type="GO" id="GO:0005634">
    <property type="term" value="C:nucleus"/>
    <property type="evidence" value="ECO:0007669"/>
    <property type="project" value="UniProtKB-SubCell"/>
</dbReference>